<dbReference type="PRINTS" id="PR00146">
    <property type="entry name" value="DHPICSNTHASE"/>
</dbReference>
<dbReference type="GO" id="GO:0019877">
    <property type="term" value="P:diaminopimelate biosynthetic process"/>
    <property type="evidence" value="ECO:0007669"/>
    <property type="project" value="UniProtKB-UniRule"/>
</dbReference>
<comment type="catalytic activity">
    <reaction evidence="11 12">
        <text>L-aspartate 4-semialdehyde + pyruvate = (2S,4S)-4-hydroxy-2,3,4,5-tetrahydrodipicolinate + H2O + H(+)</text>
        <dbReference type="Rhea" id="RHEA:34171"/>
        <dbReference type="ChEBI" id="CHEBI:15361"/>
        <dbReference type="ChEBI" id="CHEBI:15377"/>
        <dbReference type="ChEBI" id="CHEBI:15378"/>
        <dbReference type="ChEBI" id="CHEBI:67139"/>
        <dbReference type="ChEBI" id="CHEBI:537519"/>
        <dbReference type="EC" id="4.3.3.7"/>
    </reaction>
</comment>
<dbReference type="CDD" id="cd00950">
    <property type="entry name" value="DHDPS"/>
    <property type="match status" value="1"/>
</dbReference>
<gene>
    <name evidence="12" type="primary">dapA</name>
    <name evidence="16" type="ORF">FF36_01063</name>
</gene>
<dbReference type="PIRSF" id="PIRSF001365">
    <property type="entry name" value="DHDPS"/>
    <property type="match status" value="1"/>
</dbReference>
<dbReference type="PANTHER" id="PTHR12128">
    <property type="entry name" value="DIHYDRODIPICOLINATE SYNTHASE"/>
    <property type="match status" value="1"/>
</dbReference>
<keyword evidence="8 12" id="KW-0457">Lysine biosynthesis</keyword>
<dbReference type="GO" id="GO:0009089">
    <property type="term" value="P:lysine biosynthetic process via diaminopimelate"/>
    <property type="evidence" value="ECO:0007669"/>
    <property type="project" value="UniProtKB-UniRule"/>
</dbReference>
<comment type="pathway">
    <text evidence="2 12">Amino-acid biosynthesis; L-lysine biosynthesis via DAP pathway; (S)-tetrahydrodipicolinate from L-aspartate: step 3/4.</text>
</comment>
<evidence type="ECO:0000256" key="14">
    <source>
        <dbReference type="PIRSR" id="PIRSR001365-1"/>
    </source>
</evidence>
<dbReference type="HAMAP" id="MF_00418">
    <property type="entry name" value="DapA"/>
    <property type="match status" value="1"/>
</dbReference>
<comment type="subunit">
    <text evidence="12">Homotetramer; dimer of dimers.</text>
</comment>
<keyword evidence="7 12" id="KW-0220">Diaminopimelate biosynthesis</keyword>
<name>A0A0D8BL27_9ACTN</name>
<keyword evidence="10 12" id="KW-0704">Schiff base</keyword>
<feature type="site" description="Part of a proton relay during catalysis" evidence="12">
    <location>
        <position position="124"/>
    </location>
</feature>
<dbReference type="EC" id="4.3.3.7" evidence="4 12"/>
<accession>A0A0D8BL27</accession>
<dbReference type="InterPro" id="IPR013785">
    <property type="entry name" value="Aldolase_TIM"/>
</dbReference>
<feature type="active site" description="Proton donor/acceptor" evidence="12 14">
    <location>
        <position position="150"/>
    </location>
</feature>
<dbReference type="GO" id="GO:0005829">
    <property type="term" value="C:cytosol"/>
    <property type="evidence" value="ECO:0007669"/>
    <property type="project" value="TreeGrafter"/>
</dbReference>
<dbReference type="UniPathway" id="UPA00034">
    <property type="reaction ID" value="UER00017"/>
</dbReference>
<evidence type="ECO:0000256" key="1">
    <source>
        <dbReference type="ARBA" id="ARBA00003294"/>
    </source>
</evidence>
<evidence type="ECO:0000256" key="15">
    <source>
        <dbReference type="PIRSR" id="PIRSR001365-2"/>
    </source>
</evidence>
<dbReference type="InterPro" id="IPR020624">
    <property type="entry name" value="Schiff_base-form_aldolases_CS"/>
</dbReference>
<dbReference type="SMART" id="SM01130">
    <property type="entry name" value="DHDPS"/>
    <property type="match status" value="1"/>
</dbReference>
<feature type="active site" description="Schiff-base intermediate with substrate" evidence="12 14">
    <location>
        <position position="178"/>
    </location>
</feature>
<evidence type="ECO:0000256" key="5">
    <source>
        <dbReference type="ARBA" id="ARBA00022490"/>
    </source>
</evidence>
<keyword evidence="9 12" id="KW-0456">Lyase</keyword>
<reference evidence="16 17" key="2">
    <citation type="journal article" date="2016" name="Genome Announc.">
        <title>Permanent Draft Genome Sequences for Two Variants of Frankia sp. Strain CpI1, the First Frankia Strain Isolated from Root Nodules of Comptonia peregrina.</title>
        <authorList>
            <person name="Oshone R."/>
            <person name="Hurst S.G.IV."/>
            <person name="Abebe-Akele F."/>
            <person name="Simpson S."/>
            <person name="Morris K."/>
            <person name="Thomas W.K."/>
            <person name="Tisa L.S."/>
        </authorList>
    </citation>
    <scope>NUCLEOTIDE SEQUENCE [LARGE SCALE GENOMIC DNA]</scope>
    <source>
        <strain evidence="17">CpI1-S</strain>
    </source>
</reference>
<dbReference type="PROSITE" id="PS00665">
    <property type="entry name" value="DHDPS_1"/>
    <property type="match status" value="1"/>
</dbReference>
<evidence type="ECO:0000256" key="4">
    <source>
        <dbReference type="ARBA" id="ARBA00012086"/>
    </source>
</evidence>
<reference evidence="17" key="1">
    <citation type="submission" date="2015-02" db="EMBL/GenBank/DDBJ databases">
        <title>Draft Genome of Frankia sp. CpI1-S.</title>
        <authorList>
            <person name="Oshone R.T."/>
            <person name="Ngom M."/>
            <person name="Ghodhbane-Gtari F."/>
            <person name="Gtari M."/>
            <person name="Morris K."/>
            <person name="Thomas K."/>
            <person name="Sen A."/>
            <person name="Tisa L.S."/>
        </authorList>
    </citation>
    <scope>NUCLEOTIDE SEQUENCE [LARGE SCALE GENOMIC DNA]</scope>
    <source>
        <strain evidence="17">CpI1-S</strain>
    </source>
</reference>
<evidence type="ECO:0000256" key="3">
    <source>
        <dbReference type="ARBA" id="ARBA00007592"/>
    </source>
</evidence>
<evidence type="ECO:0000256" key="10">
    <source>
        <dbReference type="ARBA" id="ARBA00023270"/>
    </source>
</evidence>
<keyword evidence="5 12" id="KW-0963">Cytoplasm</keyword>
<organism evidence="16 17">
    <name type="scientific">Frankia torreyi</name>
    <dbReference type="NCBI Taxonomy" id="1856"/>
    <lineage>
        <taxon>Bacteria</taxon>
        <taxon>Bacillati</taxon>
        <taxon>Actinomycetota</taxon>
        <taxon>Actinomycetes</taxon>
        <taxon>Frankiales</taxon>
        <taxon>Frankiaceae</taxon>
        <taxon>Frankia</taxon>
    </lineage>
</organism>
<evidence type="ECO:0000256" key="8">
    <source>
        <dbReference type="ARBA" id="ARBA00023154"/>
    </source>
</evidence>
<comment type="caution">
    <text evidence="12">Was originally thought to be a dihydrodipicolinate synthase (DHDPS), catalyzing the condensation of (S)-aspartate-beta-semialdehyde [(S)-ASA] and pyruvate to dihydrodipicolinate (DHDP). However, it was shown in E.coli that the product of the enzymatic reaction is not dihydrodipicolinate but in fact (4S)-4-hydroxy-2,3,4,5-tetrahydro-(2S)-dipicolinic acid (HTPA), and that the consecutive dehydration reaction leading to DHDP is not spontaneous but catalyzed by DapB.</text>
</comment>
<dbReference type="InterPro" id="IPR002220">
    <property type="entry name" value="DapA-like"/>
</dbReference>
<evidence type="ECO:0000256" key="11">
    <source>
        <dbReference type="ARBA" id="ARBA00047836"/>
    </source>
</evidence>
<dbReference type="AlphaFoldDB" id="A0A0D8BL27"/>
<evidence type="ECO:0000256" key="12">
    <source>
        <dbReference type="HAMAP-Rule" id="MF_00418"/>
    </source>
</evidence>
<comment type="subcellular location">
    <subcellularLocation>
        <location evidence="12">Cytoplasm</location>
    </subcellularLocation>
</comment>
<keyword evidence="6 12" id="KW-0028">Amino-acid biosynthesis</keyword>
<dbReference type="InterPro" id="IPR020625">
    <property type="entry name" value="Schiff_base-form_aldolases_AS"/>
</dbReference>
<protein>
    <recommendedName>
        <fullName evidence="4 12">4-hydroxy-tetrahydrodipicolinate synthase</fullName>
        <shortName evidence="12">HTPA synthase</shortName>
        <ecNumber evidence="4 12">4.3.3.7</ecNumber>
    </recommendedName>
</protein>
<dbReference type="NCBIfam" id="TIGR00674">
    <property type="entry name" value="dapA"/>
    <property type="match status" value="1"/>
</dbReference>
<evidence type="ECO:0000256" key="6">
    <source>
        <dbReference type="ARBA" id="ARBA00022605"/>
    </source>
</evidence>
<keyword evidence="17" id="KW-1185">Reference proteome</keyword>
<dbReference type="GO" id="GO:0008840">
    <property type="term" value="F:4-hydroxy-tetrahydrodipicolinate synthase activity"/>
    <property type="evidence" value="ECO:0007669"/>
    <property type="project" value="UniProtKB-UniRule"/>
</dbReference>
<dbReference type="RefSeq" id="WP_044883862.1">
    <property type="nucleotide sequence ID" value="NZ_JYFN01000005.1"/>
</dbReference>
<evidence type="ECO:0000256" key="13">
    <source>
        <dbReference type="PIRNR" id="PIRNR001365"/>
    </source>
</evidence>
<dbReference type="InterPro" id="IPR005263">
    <property type="entry name" value="DapA"/>
</dbReference>
<evidence type="ECO:0000313" key="17">
    <source>
        <dbReference type="Proteomes" id="UP000032545"/>
    </source>
</evidence>
<evidence type="ECO:0000256" key="9">
    <source>
        <dbReference type="ARBA" id="ARBA00023239"/>
    </source>
</evidence>
<evidence type="ECO:0000256" key="7">
    <source>
        <dbReference type="ARBA" id="ARBA00022915"/>
    </source>
</evidence>
<dbReference type="PANTHER" id="PTHR12128:SF66">
    <property type="entry name" value="4-HYDROXY-2-OXOGLUTARATE ALDOLASE, MITOCHONDRIAL"/>
    <property type="match status" value="1"/>
</dbReference>
<dbReference type="Proteomes" id="UP000032545">
    <property type="component" value="Unassembled WGS sequence"/>
</dbReference>
<evidence type="ECO:0000313" key="16">
    <source>
        <dbReference type="EMBL" id="KJE24689.1"/>
    </source>
</evidence>
<comment type="function">
    <text evidence="1 12">Catalyzes the condensation of (S)-aspartate-beta-semialdehyde [(S)-ASA] and pyruvate to 4-hydroxy-tetrahydrodipicolinate (HTPA).</text>
</comment>
<dbReference type="PROSITE" id="PS00666">
    <property type="entry name" value="DHDPS_2"/>
    <property type="match status" value="1"/>
</dbReference>
<comment type="similarity">
    <text evidence="3 12 13">Belongs to the DapA family.</text>
</comment>
<evidence type="ECO:0000256" key="2">
    <source>
        <dbReference type="ARBA" id="ARBA00005120"/>
    </source>
</evidence>
<dbReference type="SUPFAM" id="SSF51569">
    <property type="entry name" value="Aldolase"/>
    <property type="match status" value="1"/>
</dbReference>
<feature type="site" description="Part of a proton relay during catalysis" evidence="12">
    <location>
        <position position="61"/>
    </location>
</feature>
<proteinExistence type="inferred from homology"/>
<feature type="binding site" evidence="12 15">
    <location>
        <position position="218"/>
    </location>
    <ligand>
        <name>pyruvate</name>
        <dbReference type="ChEBI" id="CHEBI:15361"/>
    </ligand>
</feature>
<feature type="binding site" evidence="12 15">
    <location>
        <position position="62"/>
    </location>
    <ligand>
        <name>pyruvate</name>
        <dbReference type="ChEBI" id="CHEBI:15361"/>
    </ligand>
</feature>
<dbReference type="PATRIC" id="fig|1502723.3.peg.4327"/>
<sequence>MSEVRSSVTGMSVLPPAPFGRMITAMITPFLADGALDEAGAAQLAVRLVDAGNEALVVNGTTGESPTTTDAEKARLVRIVVEAVAGRARVVAGVGTNDTAHTVELARAAEAAGAHGLLVVAPYYSKPPQAGLTLHFTTVADATGLPVMIYDIPGRTGVPVATDTLVRLAEHPRIVAVKDAKDDLAASSWVMARTDLAYYSGTDALTLPLLSIGACGVVSVVSHVATPAIRAMIEAIGAGEVGRAIALHQGLLPAYEGIFRTQGVILAKAALRLAGLPAGPVRPPLVDATPAEVARLRADLAEATLDVGDPRGAGARQLPSGPPAGLAVVAAGEVS</sequence>
<dbReference type="OrthoDB" id="9782828at2"/>
<dbReference type="EMBL" id="JYFN01000005">
    <property type="protein sequence ID" value="KJE24689.1"/>
    <property type="molecule type" value="Genomic_DNA"/>
</dbReference>
<comment type="caution">
    <text evidence="16">The sequence shown here is derived from an EMBL/GenBank/DDBJ whole genome shotgun (WGS) entry which is preliminary data.</text>
</comment>
<dbReference type="Pfam" id="PF00701">
    <property type="entry name" value="DHDPS"/>
    <property type="match status" value="1"/>
</dbReference>
<dbReference type="Gene3D" id="3.20.20.70">
    <property type="entry name" value="Aldolase class I"/>
    <property type="match status" value="1"/>
</dbReference>